<dbReference type="InterPro" id="IPR012349">
    <property type="entry name" value="Split_barrel_FMN-bd"/>
</dbReference>
<dbReference type="GO" id="GO:0010181">
    <property type="term" value="F:FMN binding"/>
    <property type="evidence" value="ECO:0007669"/>
    <property type="project" value="InterPro"/>
</dbReference>
<protein>
    <submittedName>
        <fullName evidence="3">Flavin reductase (DIM6/NTAB) family NADH-FMN oxidoreductase RutF</fullName>
    </submittedName>
</protein>
<dbReference type="GO" id="GO:0042602">
    <property type="term" value="F:riboflavin reductase (NADPH) activity"/>
    <property type="evidence" value="ECO:0007669"/>
    <property type="project" value="TreeGrafter"/>
</dbReference>
<evidence type="ECO:0000313" key="3">
    <source>
        <dbReference type="EMBL" id="TQM79848.1"/>
    </source>
</evidence>
<dbReference type="Proteomes" id="UP000316628">
    <property type="component" value="Unassembled WGS sequence"/>
</dbReference>
<evidence type="ECO:0000256" key="1">
    <source>
        <dbReference type="ARBA" id="ARBA00023002"/>
    </source>
</evidence>
<gene>
    <name evidence="3" type="ORF">FHX81_2159</name>
</gene>
<comment type="caution">
    <text evidence="3">The sequence shown here is derived from an EMBL/GenBank/DDBJ whole genome shotgun (WGS) entry which is preliminary data.</text>
</comment>
<dbReference type="PANTHER" id="PTHR30466:SF1">
    <property type="entry name" value="FMN REDUCTASE (NADH) RUTF"/>
    <property type="match status" value="1"/>
</dbReference>
<accession>A0A543JAJ3</accession>
<evidence type="ECO:0000313" key="4">
    <source>
        <dbReference type="Proteomes" id="UP000316628"/>
    </source>
</evidence>
<evidence type="ECO:0000259" key="2">
    <source>
        <dbReference type="SMART" id="SM00903"/>
    </source>
</evidence>
<keyword evidence="1" id="KW-0560">Oxidoreductase</keyword>
<dbReference type="Pfam" id="PF01613">
    <property type="entry name" value="Flavin_Reduct"/>
    <property type="match status" value="1"/>
</dbReference>
<dbReference type="InterPro" id="IPR050268">
    <property type="entry name" value="NADH-dep_flavin_reductase"/>
</dbReference>
<sequence length="170" mass="18110">MPPDLRGAMRNLATGVCIATTYVDHGDRRDHDAVTVNSVTSVSLDPPLVSLCLKLESRFLADLLTTKKWALSILDGSAAAAARLCSGDRASRVGALSSLPASPGRHTGALVLDAPSWLECELWDSFQLGDHTMVVGEVVAAAAGDPRVPLLYLRGRYRTLDDTDPPNGEE</sequence>
<reference evidence="3 4" key="1">
    <citation type="submission" date="2019-06" db="EMBL/GenBank/DDBJ databases">
        <title>Sequencing the genomes of 1000 actinobacteria strains.</title>
        <authorList>
            <person name="Klenk H.-P."/>
        </authorList>
    </citation>
    <scope>NUCLEOTIDE SEQUENCE [LARGE SCALE GENOMIC DNA]</scope>
    <source>
        <strain evidence="3 4">DSM 45456</strain>
    </source>
</reference>
<dbReference type="InterPro" id="IPR002563">
    <property type="entry name" value="Flavin_Rdtase-like_dom"/>
</dbReference>
<keyword evidence="4" id="KW-1185">Reference proteome</keyword>
<dbReference type="OrthoDB" id="3677205at2"/>
<dbReference type="PANTHER" id="PTHR30466">
    <property type="entry name" value="FLAVIN REDUCTASE"/>
    <property type="match status" value="1"/>
</dbReference>
<dbReference type="Gene3D" id="2.30.110.10">
    <property type="entry name" value="Electron Transport, Fmn-binding Protein, Chain A"/>
    <property type="match status" value="1"/>
</dbReference>
<proteinExistence type="predicted"/>
<dbReference type="EMBL" id="VFPP01000001">
    <property type="protein sequence ID" value="TQM79848.1"/>
    <property type="molecule type" value="Genomic_DNA"/>
</dbReference>
<feature type="domain" description="Flavin reductase like" evidence="2">
    <location>
        <begin position="9"/>
        <end position="159"/>
    </location>
</feature>
<dbReference type="SUPFAM" id="SSF50475">
    <property type="entry name" value="FMN-binding split barrel"/>
    <property type="match status" value="1"/>
</dbReference>
<dbReference type="SMART" id="SM00903">
    <property type="entry name" value="Flavin_Reduct"/>
    <property type="match status" value="1"/>
</dbReference>
<organism evidence="3 4">
    <name type="scientific">Saccharothrix saharensis</name>
    <dbReference type="NCBI Taxonomy" id="571190"/>
    <lineage>
        <taxon>Bacteria</taxon>
        <taxon>Bacillati</taxon>
        <taxon>Actinomycetota</taxon>
        <taxon>Actinomycetes</taxon>
        <taxon>Pseudonocardiales</taxon>
        <taxon>Pseudonocardiaceae</taxon>
        <taxon>Saccharothrix</taxon>
    </lineage>
</organism>
<dbReference type="AlphaFoldDB" id="A0A543JAJ3"/>
<name>A0A543JAJ3_9PSEU</name>